<dbReference type="Pfam" id="PF03477">
    <property type="entry name" value="ATP-cone"/>
    <property type="match status" value="1"/>
</dbReference>
<dbReference type="PANTHER" id="PTHR30455">
    <property type="entry name" value="TRANSCRIPTIONAL REPRESSOR NRDR"/>
    <property type="match status" value="1"/>
</dbReference>
<dbReference type="InterPro" id="IPR055173">
    <property type="entry name" value="NrdR-like_N"/>
</dbReference>
<name>A0A7T1T4G7_9ACTN</name>
<keyword evidence="6 7" id="KW-0804">Transcription</keyword>
<proteinExistence type="inferred from homology"/>
<dbReference type="HAMAP" id="MF_00440">
    <property type="entry name" value="NrdR"/>
    <property type="match status" value="1"/>
</dbReference>
<feature type="compositionally biased region" description="Gly residues" evidence="8">
    <location>
        <begin position="182"/>
        <end position="194"/>
    </location>
</feature>
<keyword evidence="2 7" id="KW-0547">Nucleotide-binding</keyword>
<keyword evidence="5 7" id="KW-0238">DNA-binding</keyword>
<evidence type="ECO:0000256" key="5">
    <source>
        <dbReference type="ARBA" id="ARBA00023125"/>
    </source>
</evidence>
<dbReference type="Pfam" id="PF22811">
    <property type="entry name" value="Zn_ribbon_NrdR"/>
    <property type="match status" value="1"/>
</dbReference>
<protein>
    <recommendedName>
        <fullName evidence="7">Transcriptional repressor NrdR</fullName>
    </recommendedName>
</protein>
<feature type="domain" description="ATP-cone" evidence="9">
    <location>
        <begin position="46"/>
        <end position="136"/>
    </location>
</feature>
<dbReference type="RefSeq" id="WP_197349817.1">
    <property type="nucleotide sequence ID" value="NZ_CP048882.1"/>
</dbReference>
<dbReference type="PANTHER" id="PTHR30455:SF2">
    <property type="entry name" value="TRANSCRIPTIONAL REPRESSOR NRDR"/>
    <property type="match status" value="1"/>
</dbReference>
<evidence type="ECO:0000256" key="1">
    <source>
        <dbReference type="ARBA" id="ARBA00022491"/>
    </source>
</evidence>
<comment type="similarity">
    <text evidence="7">Belongs to the NrdR family.</text>
</comment>
<dbReference type="GO" id="GO:0045892">
    <property type="term" value="P:negative regulation of DNA-templated transcription"/>
    <property type="evidence" value="ECO:0007669"/>
    <property type="project" value="UniProtKB-UniRule"/>
</dbReference>
<comment type="cofactor">
    <cofactor evidence="7">
        <name>Zn(2+)</name>
        <dbReference type="ChEBI" id="CHEBI:29105"/>
    </cofactor>
    <text evidence="7">Binds 1 zinc ion.</text>
</comment>
<dbReference type="GO" id="GO:0005524">
    <property type="term" value="F:ATP binding"/>
    <property type="evidence" value="ECO:0007669"/>
    <property type="project" value="UniProtKB-UniRule"/>
</dbReference>
<keyword evidence="3 7" id="KW-0067">ATP-binding</keyword>
<evidence type="ECO:0000313" key="11">
    <source>
        <dbReference type="Proteomes" id="UP000595046"/>
    </source>
</evidence>
<evidence type="ECO:0000256" key="3">
    <source>
        <dbReference type="ARBA" id="ARBA00022840"/>
    </source>
</evidence>
<feature type="region of interest" description="Disordered" evidence="8">
    <location>
        <begin position="147"/>
        <end position="203"/>
    </location>
</feature>
<feature type="zinc finger region" evidence="7">
    <location>
        <begin position="3"/>
        <end position="34"/>
    </location>
</feature>
<dbReference type="AlphaFoldDB" id="A0A7T1T4G7"/>
<dbReference type="PROSITE" id="PS51161">
    <property type="entry name" value="ATP_CONE"/>
    <property type="match status" value="1"/>
</dbReference>
<keyword evidence="1 7" id="KW-0678">Repressor</keyword>
<dbReference type="GO" id="GO:0008270">
    <property type="term" value="F:zinc ion binding"/>
    <property type="evidence" value="ECO:0007669"/>
    <property type="project" value="UniProtKB-UniRule"/>
</dbReference>
<comment type="function">
    <text evidence="7">Negatively regulates transcription of bacterial ribonucleotide reductase nrd genes and operons by binding to NrdR-boxes.</text>
</comment>
<organism evidence="10 11">
    <name type="scientific">Streptomyces bathyalis</name>
    <dbReference type="NCBI Taxonomy" id="2710756"/>
    <lineage>
        <taxon>Bacteria</taxon>
        <taxon>Bacillati</taxon>
        <taxon>Actinomycetota</taxon>
        <taxon>Actinomycetes</taxon>
        <taxon>Kitasatosporales</taxon>
        <taxon>Streptomycetaceae</taxon>
        <taxon>Streptomyces</taxon>
    </lineage>
</organism>
<dbReference type="GO" id="GO:0003677">
    <property type="term" value="F:DNA binding"/>
    <property type="evidence" value="ECO:0007669"/>
    <property type="project" value="UniProtKB-KW"/>
</dbReference>
<sequence length="203" mass="21263">MHCPFCRNPDSRVVDSRTTDDGTAIRRRRQCPDCSRRFTTVESASLMVIKRSGVTEPFSRDKVIAGVRKACQGRPVTEDALAQLGQRVEEAARATGSAELSTHDVGLAILGPLQDLDLVAYLRFASVYRAFDSLEDFEDAVTELREARADGSPAGNGAGGEGDGGEGEPGVQEPREARGGRGESGADGADGGPGAPVTASAAD</sequence>
<gene>
    <name evidence="7 10" type="primary">nrdR</name>
    <name evidence="10" type="ORF">G4Z16_06975</name>
</gene>
<keyword evidence="11" id="KW-1185">Reference proteome</keyword>
<dbReference type="KEGG" id="sbat:G4Z16_06975"/>
<dbReference type="Proteomes" id="UP000595046">
    <property type="component" value="Chromosome"/>
</dbReference>
<evidence type="ECO:0000313" key="10">
    <source>
        <dbReference type="EMBL" id="QPP06181.1"/>
    </source>
</evidence>
<dbReference type="EMBL" id="CP048882">
    <property type="protein sequence ID" value="QPP06181.1"/>
    <property type="molecule type" value="Genomic_DNA"/>
</dbReference>
<evidence type="ECO:0000256" key="7">
    <source>
        <dbReference type="HAMAP-Rule" id="MF_00440"/>
    </source>
</evidence>
<evidence type="ECO:0000256" key="2">
    <source>
        <dbReference type="ARBA" id="ARBA00022741"/>
    </source>
</evidence>
<dbReference type="InterPro" id="IPR003796">
    <property type="entry name" value="RNR_NrdR-like"/>
</dbReference>
<evidence type="ECO:0000256" key="8">
    <source>
        <dbReference type="SAM" id="MobiDB-lite"/>
    </source>
</evidence>
<keyword evidence="4 7" id="KW-0805">Transcription regulation</keyword>
<keyword evidence="7" id="KW-0862">Zinc</keyword>
<dbReference type="NCBIfam" id="TIGR00244">
    <property type="entry name" value="transcriptional regulator NrdR"/>
    <property type="match status" value="1"/>
</dbReference>
<keyword evidence="7" id="KW-0479">Metal-binding</keyword>
<dbReference type="InterPro" id="IPR005144">
    <property type="entry name" value="ATP-cone_dom"/>
</dbReference>
<evidence type="ECO:0000259" key="9">
    <source>
        <dbReference type="PROSITE" id="PS51161"/>
    </source>
</evidence>
<keyword evidence="7" id="KW-0863">Zinc-finger</keyword>
<accession>A0A7T1T4G7</accession>
<evidence type="ECO:0000256" key="4">
    <source>
        <dbReference type="ARBA" id="ARBA00023015"/>
    </source>
</evidence>
<evidence type="ECO:0000256" key="6">
    <source>
        <dbReference type="ARBA" id="ARBA00023163"/>
    </source>
</evidence>
<reference evidence="11" key="1">
    <citation type="submission" date="2020-02" db="EMBL/GenBank/DDBJ databases">
        <title>Streptomyces sp. ASO4wet.</title>
        <authorList>
            <person name="Risdian C."/>
            <person name="Landwehr W."/>
            <person name="Schupp P."/>
            <person name="Wink J."/>
        </authorList>
    </citation>
    <scope>NUCLEOTIDE SEQUENCE [LARGE SCALE GENOMIC DNA]</scope>
    <source>
        <strain evidence="11">ASO4wet</strain>
    </source>
</reference>